<dbReference type="Proteomes" id="UP000246303">
    <property type="component" value="Unassembled WGS sequence"/>
</dbReference>
<feature type="region of interest" description="Disordered" evidence="1">
    <location>
        <begin position="126"/>
        <end position="149"/>
    </location>
</feature>
<name>A0A2V3DQX8_9MICC</name>
<keyword evidence="3" id="KW-1185">Reference proteome</keyword>
<evidence type="ECO:0000313" key="2">
    <source>
        <dbReference type="EMBL" id="PXA64696.1"/>
    </source>
</evidence>
<evidence type="ECO:0000313" key="3">
    <source>
        <dbReference type="Proteomes" id="UP000246303"/>
    </source>
</evidence>
<evidence type="ECO:0000256" key="1">
    <source>
        <dbReference type="SAM" id="MobiDB-lite"/>
    </source>
</evidence>
<sequence>MDALGFHRWCEGRLSQFVKARAHYLPQGDSGSLALILAHGGEHGCDLYILRSRLSVFGKNTSNSTISRSIQRSVANLDLFAYGFQTLWGGLNSPVCQAREDRGPALTAAAVEPLSLDLDAPLVTSHRDKEQAVGSDLGRSQRGGARPKSRWRGWWGTLDCSPNAPHSWIQVRGRALAVSSRLSYIVVE</sequence>
<reference evidence="2 3" key="1">
    <citation type="submission" date="2018-05" db="EMBL/GenBank/DDBJ databases">
        <title>Genetic diversity of glacier-inhabiting Cryobacterium bacteria in China and description of Cryobacterium mengkeensis sp. nov. and Arthrobacter glacialis sp. nov.</title>
        <authorList>
            <person name="Liu Q."/>
            <person name="Xin Y.-H."/>
        </authorList>
    </citation>
    <scope>NUCLEOTIDE SEQUENCE [LARGE SCALE GENOMIC DNA]</scope>
    <source>
        <strain evidence="2 3">GP3</strain>
    </source>
</reference>
<protein>
    <submittedName>
        <fullName evidence="2">Uncharacterized protein</fullName>
    </submittedName>
</protein>
<comment type="caution">
    <text evidence="2">The sequence shown here is derived from an EMBL/GenBank/DDBJ whole genome shotgun (WGS) entry which is preliminary data.</text>
</comment>
<dbReference type="AlphaFoldDB" id="A0A2V3DQX8"/>
<gene>
    <name evidence="2" type="ORF">CVS29_14185</name>
</gene>
<proteinExistence type="predicted"/>
<accession>A0A2V3DQX8</accession>
<dbReference type="EMBL" id="QHLZ01000009">
    <property type="protein sequence ID" value="PXA64696.1"/>
    <property type="molecule type" value="Genomic_DNA"/>
</dbReference>
<organism evidence="2 3">
    <name type="scientific">Arthrobacter psychrochitiniphilus</name>
    <dbReference type="NCBI Taxonomy" id="291045"/>
    <lineage>
        <taxon>Bacteria</taxon>
        <taxon>Bacillati</taxon>
        <taxon>Actinomycetota</taxon>
        <taxon>Actinomycetes</taxon>
        <taxon>Micrococcales</taxon>
        <taxon>Micrococcaceae</taxon>
        <taxon>Arthrobacter</taxon>
    </lineage>
</organism>